<feature type="signal peptide" evidence="1">
    <location>
        <begin position="1"/>
        <end position="23"/>
    </location>
</feature>
<dbReference type="InterPro" id="IPR008972">
    <property type="entry name" value="Cupredoxin"/>
</dbReference>
<protein>
    <recommendedName>
        <fullName evidence="2">Phytocyanin domain-containing protein</fullName>
    </recommendedName>
</protein>
<gene>
    <name evidence="3" type="ORF">P3X46_032777</name>
</gene>
<sequence length="170" mass="19598">MDPKYTQALVLVLFASILGVSNSYLNKDWQYSDWGSKRGSHRPGYTATPNKIIVGGSANWTFGFNYSVWAFKSGPFYVNDTLVFKYDPPSEKNIHPHSVYLLPDMWSFINCNLTRGVKIANETQGAGEGFRFVLKNWKPYYFACGASDGYHCNVGRMKFFVMPYLRRWHY</sequence>
<organism evidence="3 4">
    <name type="scientific">Hevea brasiliensis</name>
    <name type="common">Para rubber tree</name>
    <name type="synonym">Siphonia brasiliensis</name>
    <dbReference type="NCBI Taxonomy" id="3981"/>
    <lineage>
        <taxon>Eukaryota</taxon>
        <taxon>Viridiplantae</taxon>
        <taxon>Streptophyta</taxon>
        <taxon>Embryophyta</taxon>
        <taxon>Tracheophyta</taxon>
        <taxon>Spermatophyta</taxon>
        <taxon>Magnoliopsida</taxon>
        <taxon>eudicotyledons</taxon>
        <taxon>Gunneridae</taxon>
        <taxon>Pentapetalae</taxon>
        <taxon>rosids</taxon>
        <taxon>fabids</taxon>
        <taxon>Malpighiales</taxon>
        <taxon>Euphorbiaceae</taxon>
        <taxon>Crotonoideae</taxon>
        <taxon>Micrandreae</taxon>
        <taxon>Hevea</taxon>
    </lineage>
</organism>
<dbReference type="InterPro" id="IPR003245">
    <property type="entry name" value="Phytocyanin_dom"/>
</dbReference>
<accession>A0ABQ9KFK8</accession>
<feature type="domain" description="Phytocyanin" evidence="2">
    <location>
        <begin position="50"/>
        <end position="165"/>
    </location>
</feature>
<dbReference type="Gene3D" id="2.60.40.420">
    <property type="entry name" value="Cupredoxins - blue copper proteins"/>
    <property type="match status" value="1"/>
</dbReference>
<name>A0ABQ9KFK8_HEVBR</name>
<dbReference type="PANTHER" id="PTHR34052">
    <property type="entry name" value="GLYCINE-RICH PROTEIN-LIKE"/>
    <property type="match status" value="1"/>
</dbReference>
<dbReference type="PROSITE" id="PS51485">
    <property type="entry name" value="PHYTOCYANIN"/>
    <property type="match status" value="1"/>
</dbReference>
<dbReference type="SUPFAM" id="SSF49503">
    <property type="entry name" value="Cupredoxins"/>
    <property type="match status" value="1"/>
</dbReference>
<keyword evidence="1" id="KW-0732">Signal</keyword>
<dbReference type="EMBL" id="JARPOI010000018">
    <property type="protein sequence ID" value="KAJ9135616.1"/>
    <property type="molecule type" value="Genomic_DNA"/>
</dbReference>
<proteinExistence type="predicted"/>
<comment type="caution">
    <text evidence="3">The sequence shown here is derived from an EMBL/GenBank/DDBJ whole genome shotgun (WGS) entry which is preliminary data.</text>
</comment>
<dbReference type="Proteomes" id="UP001174677">
    <property type="component" value="Chromosome 18"/>
</dbReference>
<evidence type="ECO:0000313" key="4">
    <source>
        <dbReference type="Proteomes" id="UP001174677"/>
    </source>
</evidence>
<evidence type="ECO:0000313" key="3">
    <source>
        <dbReference type="EMBL" id="KAJ9135616.1"/>
    </source>
</evidence>
<keyword evidence="4" id="KW-1185">Reference proteome</keyword>
<dbReference type="PANTHER" id="PTHR34052:SF1">
    <property type="entry name" value="OS06G0216700 PROTEIN"/>
    <property type="match status" value="1"/>
</dbReference>
<feature type="chain" id="PRO_5046104055" description="Phytocyanin domain-containing protein" evidence="1">
    <location>
        <begin position="24"/>
        <end position="170"/>
    </location>
</feature>
<dbReference type="Pfam" id="PF02298">
    <property type="entry name" value="Cu_bind_like"/>
    <property type="match status" value="1"/>
</dbReference>
<reference evidence="3 4" key="1">
    <citation type="journal article" date="2023" name="Plant Biotechnol. J.">
        <title>Chromosome-level wild Hevea brasiliensis genome provides new tools for genomic-assisted breeding and valuable loci to elevate rubber yield.</title>
        <authorList>
            <person name="Cheng H."/>
            <person name="Song X."/>
            <person name="Hu Y."/>
            <person name="Wu T."/>
            <person name="Yang Q."/>
            <person name="An Z."/>
            <person name="Feng S."/>
            <person name="Deng Z."/>
            <person name="Wu W."/>
            <person name="Zeng X."/>
            <person name="Tu M."/>
            <person name="Wang X."/>
            <person name="Huang H."/>
        </authorList>
    </citation>
    <scope>NUCLEOTIDE SEQUENCE [LARGE SCALE GENOMIC DNA]</scope>
    <source>
        <strain evidence="3">MT/VB/25A 57/8</strain>
    </source>
</reference>
<evidence type="ECO:0000256" key="1">
    <source>
        <dbReference type="SAM" id="SignalP"/>
    </source>
</evidence>
<evidence type="ECO:0000259" key="2">
    <source>
        <dbReference type="PROSITE" id="PS51485"/>
    </source>
</evidence>